<dbReference type="InterPro" id="IPR007138">
    <property type="entry name" value="ABM_dom"/>
</dbReference>
<dbReference type="STRING" id="46177.SAMN05660976_01148"/>
<dbReference type="OrthoDB" id="4304335at2"/>
<keyword evidence="3" id="KW-1185">Reference proteome</keyword>
<organism evidence="2 3">
    <name type="scientific">Nonomuraea pusilla</name>
    <dbReference type="NCBI Taxonomy" id="46177"/>
    <lineage>
        <taxon>Bacteria</taxon>
        <taxon>Bacillati</taxon>
        <taxon>Actinomycetota</taxon>
        <taxon>Actinomycetes</taxon>
        <taxon>Streptosporangiales</taxon>
        <taxon>Streptosporangiaceae</taxon>
        <taxon>Nonomuraea</taxon>
    </lineage>
</organism>
<dbReference type="InterPro" id="IPR011008">
    <property type="entry name" value="Dimeric_a/b-barrel"/>
</dbReference>
<accession>A0A1H7JJV3</accession>
<dbReference type="RefSeq" id="WP_055503852.1">
    <property type="nucleotide sequence ID" value="NZ_BBZG01000001.1"/>
</dbReference>
<protein>
    <submittedName>
        <fullName evidence="2">Antibiotic biosynthesis monooxygenase</fullName>
    </submittedName>
</protein>
<evidence type="ECO:0000313" key="2">
    <source>
        <dbReference type="EMBL" id="SEK74869.1"/>
    </source>
</evidence>
<keyword evidence="2" id="KW-0503">Monooxygenase</keyword>
<evidence type="ECO:0000313" key="3">
    <source>
        <dbReference type="Proteomes" id="UP000198953"/>
    </source>
</evidence>
<name>A0A1H7JJV3_9ACTN</name>
<proteinExistence type="predicted"/>
<evidence type="ECO:0000259" key="1">
    <source>
        <dbReference type="PROSITE" id="PS51725"/>
    </source>
</evidence>
<dbReference type="PROSITE" id="PS51725">
    <property type="entry name" value="ABM"/>
    <property type="match status" value="1"/>
</dbReference>
<dbReference type="Gene3D" id="3.30.70.100">
    <property type="match status" value="1"/>
</dbReference>
<reference evidence="2 3" key="1">
    <citation type="submission" date="2016-10" db="EMBL/GenBank/DDBJ databases">
        <authorList>
            <person name="de Groot N.N."/>
        </authorList>
    </citation>
    <scope>NUCLEOTIDE SEQUENCE [LARGE SCALE GENOMIC DNA]</scope>
    <source>
        <strain evidence="2 3">DSM 43357</strain>
    </source>
</reference>
<keyword evidence="2" id="KW-0560">Oxidoreductase</keyword>
<dbReference type="Proteomes" id="UP000198953">
    <property type="component" value="Unassembled WGS sequence"/>
</dbReference>
<dbReference type="Pfam" id="PF03992">
    <property type="entry name" value="ABM"/>
    <property type="match status" value="1"/>
</dbReference>
<dbReference type="AlphaFoldDB" id="A0A1H7JJV3"/>
<dbReference type="EMBL" id="FOBF01000002">
    <property type="protein sequence ID" value="SEK74869.1"/>
    <property type="molecule type" value="Genomic_DNA"/>
</dbReference>
<gene>
    <name evidence="2" type="ORF">SAMN05660976_01148</name>
</gene>
<feature type="domain" description="ABM" evidence="1">
    <location>
        <begin position="1"/>
        <end position="92"/>
    </location>
</feature>
<sequence length="101" mass="11310">MTDRGVRVLLYHATTDVAGIEAAYHEASTRLAGVPGLLSNELLQSVTDRGAFVVVSTWRSLADFEEWEKGPDHKRQTAPLRPFRDGTMRRPFAVYQVTASY</sequence>
<dbReference type="GO" id="GO:0004497">
    <property type="term" value="F:monooxygenase activity"/>
    <property type="evidence" value="ECO:0007669"/>
    <property type="project" value="UniProtKB-KW"/>
</dbReference>
<dbReference type="SUPFAM" id="SSF54909">
    <property type="entry name" value="Dimeric alpha+beta barrel"/>
    <property type="match status" value="1"/>
</dbReference>